<proteinExistence type="predicted"/>
<dbReference type="Gene3D" id="3.20.20.140">
    <property type="entry name" value="Metal-dependent hydrolases"/>
    <property type="match status" value="1"/>
</dbReference>
<dbReference type="Pfam" id="PF04909">
    <property type="entry name" value="Amidohydro_2"/>
    <property type="match status" value="1"/>
</dbReference>
<name>A0ABS1CDU8_9GAMM</name>
<comment type="caution">
    <text evidence="3">The sequence shown here is derived from an EMBL/GenBank/DDBJ whole genome shotgun (WGS) entry which is preliminary data.</text>
</comment>
<sequence>MTSSSSPATVPVSPPASMWSSKASTPARCCSSTCPDRSGVHAGRRQQRKPTSRTAATPSHLRRGADCSECVERKRGAARRRASVPAAIRAEPMCKNPNHSSPSVLTPLFTPSLLPRESGPVPLAGQPVGSEAARSGSKSLGTGAGAARGQRWHGAGALCALLLAAGLLPGLALSEPPAPGAGTSDSPRAAAVQAVDQLPVADAHLHYKWNQGEVTSPAEAVQALRDNHVRLAVVTGTPAERALELQALAPDIVVPIYGVYRRGGDWYGWQGREGLVDEVREALATGRYHGIGELHLIGGFAARWNRSDVLKGLLEVAAERDVPVLVHTEFSRAEPTLSICKARPQNRLVLAHAGAALSPQEVERVLEACPNVWMDLSARDPWRFISFPISGDDGRLLPAWEALVLRWPERFIIGSDAVWPVDRLDAWDRADTGWEHIGDFLAFHRRWASFLPEDVRRKVLLENAVRVFRPD</sequence>
<dbReference type="InterPro" id="IPR006680">
    <property type="entry name" value="Amidohydro-rel"/>
</dbReference>
<dbReference type="SUPFAM" id="SSF51556">
    <property type="entry name" value="Metallo-dependent hydrolases"/>
    <property type="match status" value="1"/>
</dbReference>
<reference evidence="3 4" key="1">
    <citation type="journal article" date="2020" name="Microorganisms">
        <title>Osmotic Adaptation and Compatible Solute Biosynthesis of Phototrophic Bacteria as Revealed from Genome Analyses.</title>
        <authorList>
            <person name="Imhoff J.F."/>
            <person name="Rahn T."/>
            <person name="Kunzel S."/>
            <person name="Keller A."/>
            <person name="Neulinger S.C."/>
        </authorList>
    </citation>
    <scope>NUCLEOTIDE SEQUENCE [LARGE SCALE GENOMIC DNA]</scope>
    <source>
        <strain evidence="3 4">DSM 6210</strain>
    </source>
</reference>
<evidence type="ECO:0000313" key="4">
    <source>
        <dbReference type="Proteomes" id="UP000748752"/>
    </source>
</evidence>
<evidence type="ECO:0000256" key="1">
    <source>
        <dbReference type="SAM" id="MobiDB-lite"/>
    </source>
</evidence>
<feature type="compositionally biased region" description="Basic residues" evidence="1">
    <location>
        <begin position="42"/>
        <end position="51"/>
    </location>
</feature>
<feature type="compositionally biased region" description="Low complexity" evidence="1">
    <location>
        <begin position="1"/>
        <end position="17"/>
    </location>
</feature>
<feature type="domain" description="Amidohydrolase-related" evidence="2">
    <location>
        <begin position="272"/>
        <end position="469"/>
    </location>
</feature>
<gene>
    <name evidence="3" type="ORF">CKO31_04335</name>
</gene>
<feature type="region of interest" description="Disordered" evidence="1">
    <location>
        <begin position="1"/>
        <end position="147"/>
    </location>
</feature>
<dbReference type="Proteomes" id="UP000748752">
    <property type="component" value="Unassembled WGS sequence"/>
</dbReference>
<evidence type="ECO:0000313" key="3">
    <source>
        <dbReference type="EMBL" id="MBK1629982.1"/>
    </source>
</evidence>
<evidence type="ECO:0000259" key="2">
    <source>
        <dbReference type="Pfam" id="PF04909"/>
    </source>
</evidence>
<accession>A0ABS1CDU8</accession>
<feature type="compositionally biased region" description="Basic and acidic residues" evidence="1">
    <location>
        <begin position="63"/>
        <end position="75"/>
    </location>
</feature>
<dbReference type="InterPro" id="IPR032466">
    <property type="entry name" value="Metal_Hydrolase"/>
</dbReference>
<protein>
    <recommendedName>
        <fullName evidence="2">Amidohydrolase-related domain-containing protein</fullName>
    </recommendedName>
</protein>
<dbReference type="EMBL" id="NRRV01000007">
    <property type="protein sequence ID" value="MBK1629982.1"/>
    <property type="molecule type" value="Genomic_DNA"/>
</dbReference>
<organism evidence="3 4">
    <name type="scientific">Thiohalocapsa halophila</name>
    <dbReference type="NCBI Taxonomy" id="69359"/>
    <lineage>
        <taxon>Bacteria</taxon>
        <taxon>Pseudomonadati</taxon>
        <taxon>Pseudomonadota</taxon>
        <taxon>Gammaproteobacteria</taxon>
        <taxon>Chromatiales</taxon>
        <taxon>Chromatiaceae</taxon>
        <taxon>Thiohalocapsa</taxon>
    </lineage>
</organism>
<keyword evidence="4" id="KW-1185">Reference proteome</keyword>